<evidence type="ECO:0000256" key="1">
    <source>
        <dbReference type="SAM" id="Phobius"/>
    </source>
</evidence>
<dbReference type="Proteomes" id="UP000375525">
    <property type="component" value="Unassembled WGS sequence"/>
</dbReference>
<keyword evidence="1" id="KW-1133">Transmembrane helix</keyword>
<proteinExistence type="predicted"/>
<reference evidence="2 3" key="1">
    <citation type="submission" date="2019-09" db="EMBL/GenBank/DDBJ databases">
        <authorList>
            <person name="Chandra G."/>
            <person name="Truman W A."/>
        </authorList>
    </citation>
    <scope>NUCLEOTIDE SEQUENCE [LARGE SCALE GENOMIC DNA]</scope>
    <source>
        <strain evidence="2">PS880</strain>
    </source>
</reference>
<sequence>MSEKTVDPASMHTSIPYIVGFGSAVGLIIAIISGLQIFSNFKIVDAQAYVSMREIEKKYYSKEFVASNYLSRVDVLEGYIKKSELEKSYISLDKVKSDFVSVDQFDAQQKEKRALLEVLSGIPSPFKPIVKMLSSSGQWNDPQLGLNISVKRISSLGDGSFYAGFLLALPDSPLHEEGFYSTEISRSKWTFRKSGRNFELKVDKFNPLTFSVKEV</sequence>
<accession>A0A5E7P2Z1</accession>
<keyword evidence="1" id="KW-0472">Membrane</keyword>
<evidence type="ECO:0000313" key="2">
    <source>
        <dbReference type="EMBL" id="VVP43438.1"/>
    </source>
</evidence>
<dbReference type="EMBL" id="CABVIH010000029">
    <property type="protein sequence ID" value="VVP43438.1"/>
    <property type="molecule type" value="Genomic_DNA"/>
</dbReference>
<feature type="transmembrane region" description="Helical" evidence="1">
    <location>
        <begin position="15"/>
        <end position="38"/>
    </location>
</feature>
<name>A0A5E7P2Z1_PSEFL</name>
<gene>
    <name evidence="2" type="ORF">PS880_04967</name>
</gene>
<protein>
    <submittedName>
        <fullName evidence="2">Uncharacterized protein</fullName>
    </submittedName>
</protein>
<dbReference type="RefSeq" id="WP_150781860.1">
    <property type="nucleotide sequence ID" value="NZ_CABVIH010000029.1"/>
</dbReference>
<organism evidence="2 3">
    <name type="scientific">Pseudomonas fluorescens</name>
    <dbReference type="NCBI Taxonomy" id="294"/>
    <lineage>
        <taxon>Bacteria</taxon>
        <taxon>Pseudomonadati</taxon>
        <taxon>Pseudomonadota</taxon>
        <taxon>Gammaproteobacteria</taxon>
        <taxon>Pseudomonadales</taxon>
        <taxon>Pseudomonadaceae</taxon>
        <taxon>Pseudomonas</taxon>
    </lineage>
</organism>
<dbReference type="AlphaFoldDB" id="A0A5E7P2Z1"/>
<evidence type="ECO:0000313" key="3">
    <source>
        <dbReference type="Proteomes" id="UP000375525"/>
    </source>
</evidence>
<keyword evidence="1" id="KW-0812">Transmembrane</keyword>